<dbReference type="Gene3D" id="1.25.40.10">
    <property type="entry name" value="Tetratricopeptide repeat domain"/>
    <property type="match status" value="2"/>
</dbReference>
<dbReference type="Proteomes" id="UP000319138">
    <property type="component" value="Unassembled WGS sequence"/>
</dbReference>
<dbReference type="PANTHER" id="PTHR11102:SF160">
    <property type="entry name" value="ERAD-ASSOCIATED E3 UBIQUITIN-PROTEIN LIGASE COMPONENT HRD3"/>
    <property type="match status" value="1"/>
</dbReference>
<dbReference type="SUPFAM" id="SSF81901">
    <property type="entry name" value="HCP-like"/>
    <property type="match status" value="1"/>
</dbReference>
<sequence length="147" mass="16853">LYKKATQQNDAEAQFYLGRMYYNGQGVKQDLTKAKEWFEKATEQHHMSAQAFLGAMYFFGEGVDKDRQKGKELIEESALSGDSIGQFNFGYLYEEAPPKKTHKGIEKNIDDNGFYQDFVKAREWYEKAAQQGNMQATYNLGVLYANG</sequence>
<protein>
    <submittedName>
        <fullName evidence="1">Sel1 repeat family protein</fullName>
    </submittedName>
</protein>
<dbReference type="SMART" id="SM00671">
    <property type="entry name" value="SEL1"/>
    <property type="match status" value="3"/>
</dbReference>
<feature type="non-terminal residue" evidence="1">
    <location>
        <position position="147"/>
    </location>
</feature>
<dbReference type="AlphaFoldDB" id="A0A556REJ3"/>
<comment type="caution">
    <text evidence="1">The sequence shown here is derived from an EMBL/GenBank/DDBJ whole genome shotgun (WGS) entry which is preliminary data.</text>
</comment>
<evidence type="ECO:0000313" key="1">
    <source>
        <dbReference type="EMBL" id="TSJ87302.1"/>
    </source>
</evidence>
<feature type="non-terminal residue" evidence="1">
    <location>
        <position position="1"/>
    </location>
</feature>
<accession>A0A556REJ3</accession>
<dbReference type="InterPro" id="IPR011990">
    <property type="entry name" value="TPR-like_helical_dom_sf"/>
</dbReference>
<dbReference type="Pfam" id="PF08238">
    <property type="entry name" value="Sel1"/>
    <property type="match status" value="4"/>
</dbReference>
<proteinExistence type="predicted"/>
<dbReference type="InterPro" id="IPR006597">
    <property type="entry name" value="Sel1-like"/>
</dbReference>
<dbReference type="RefSeq" id="WP_144190487.1">
    <property type="nucleotide sequence ID" value="NZ_VMHL01000014.1"/>
</dbReference>
<organism evidence="1 2">
    <name type="scientific">Gilliamella apicola</name>
    <dbReference type="NCBI Taxonomy" id="1196095"/>
    <lineage>
        <taxon>Bacteria</taxon>
        <taxon>Pseudomonadati</taxon>
        <taxon>Pseudomonadota</taxon>
        <taxon>Gammaproteobacteria</taxon>
        <taxon>Orbales</taxon>
        <taxon>Orbaceae</taxon>
        <taxon>Gilliamella</taxon>
    </lineage>
</organism>
<evidence type="ECO:0000313" key="2">
    <source>
        <dbReference type="Proteomes" id="UP000319138"/>
    </source>
</evidence>
<reference evidence="1 2" key="1">
    <citation type="submission" date="2019-07" db="EMBL/GenBank/DDBJ databases">
        <title>Gilliamella genomes.</title>
        <authorList>
            <person name="Zheng H."/>
        </authorList>
    </citation>
    <scope>NUCLEOTIDE SEQUENCE [LARGE SCALE GENOMIC DNA]</scope>
    <source>
        <strain evidence="1 2">W8131</strain>
    </source>
</reference>
<dbReference type="InterPro" id="IPR050767">
    <property type="entry name" value="Sel1_AlgK"/>
</dbReference>
<dbReference type="PANTHER" id="PTHR11102">
    <property type="entry name" value="SEL-1-LIKE PROTEIN"/>
    <property type="match status" value="1"/>
</dbReference>
<gene>
    <name evidence="1" type="ORF">FPQ14_12410</name>
</gene>
<name>A0A556REJ3_9GAMM</name>
<dbReference type="EMBL" id="VMHL01000014">
    <property type="protein sequence ID" value="TSJ87302.1"/>
    <property type="molecule type" value="Genomic_DNA"/>
</dbReference>